<evidence type="ECO:0000313" key="2">
    <source>
        <dbReference type="EMBL" id="KAJ4462503.1"/>
    </source>
</evidence>
<name>A0ABQ8UUH7_9EUKA</name>
<accession>A0ABQ8UUH7</accession>
<gene>
    <name evidence="2" type="ORF">PAPYR_472</name>
</gene>
<feature type="region of interest" description="Disordered" evidence="1">
    <location>
        <begin position="129"/>
        <end position="154"/>
    </location>
</feature>
<dbReference type="EMBL" id="JAPMOS010000002">
    <property type="protein sequence ID" value="KAJ4462503.1"/>
    <property type="molecule type" value="Genomic_DNA"/>
</dbReference>
<proteinExistence type="predicted"/>
<protein>
    <submittedName>
        <fullName evidence="2">Uncharacterized protein</fullName>
    </submittedName>
</protein>
<organism evidence="2 3">
    <name type="scientific">Paratrimastix pyriformis</name>
    <dbReference type="NCBI Taxonomy" id="342808"/>
    <lineage>
        <taxon>Eukaryota</taxon>
        <taxon>Metamonada</taxon>
        <taxon>Preaxostyla</taxon>
        <taxon>Paratrimastigidae</taxon>
        <taxon>Paratrimastix</taxon>
    </lineage>
</organism>
<reference evidence="2" key="1">
    <citation type="journal article" date="2022" name="bioRxiv">
        <title>Genomics of Preaxostyla Flagellates Illuminates Evolutionary Transitions and the Path Towards Mitochondrial Loss.</title>
        <authorList>
            <person name="Novak L.V.F."/>
            <person name="Treitli S.C."/>
            <person name="Pyrih J."/>
            <person name="Halakuc P."/>
            <person name="Pipaliya S.V."/>
            <person name="Vacek V."/>
            <person name="Brzon O."/>
            <person name="Soukal P."/>
            <person name="Eme L."/>
            <person name="Dacks J.B."/>
            <person name="Karnkowska A."/>
            <person name="Elias M."/>
            <person name="Hampl V."/>
        </authorList>
    </citation>
    <scope>NUCLEOTIDE SEQUENCE</scope>
    <source>
        <strain evidence="2">RCP-MX</strain>
    </source>
</reference>
<dbReference type="Proteomes" id="UP001141327">
    <property type="component" value="Unassembled WGS sequence"/>
</dbReference>
<evidence type="ECO:0000313" key="3">
    <source>
        <dbReference type="Proteomes" id="UP001141327"/>
    </source>
</evidence>
<comment type="caution">
    <text evidence="2">The sequence shown here is derived from an EMBL/GenBank/DDBJ whole genome shotgun (WGS) entry which is preliminary data.</text>
</comment>
<evidence type="ECO:0000256" key="1">
    <source>
        <dbReference type="SAM" id="MobiDB-lite"/>
    </source>
</evidence>
<sequence>MTLARKFVVTFTNCHSLNPALRPLALVGPCTNLIKLTLGLRGGHPPGWLRPFADTRLVLEHLSNFSGLLAERILTHLPGLVEPGLPTNARRLFALARSCRVLQVLRCRVSSDFPGPWLNRLEALREPPFSQHFGSADPPAGRKSGHTAQLHPDD</sequence>
<keyword evidence="3" id="KW-1185">Reference proteome</keyword>